<feature type="region of interest" description="Disordered" evidence="1">
    <location>
        <begin position="1"/>
        <end position="283"/>
    </location>
</feature>
<proteinExistence type="predicted"/>
<evidence type="ECO:0000313" key="3">
    <source>
        <dbReference type="EMBL" id="VTJ91884.1"/>
    </source>
</evidence>
<comment type="caution">
    <text evidence="3">The sequence shown here is derived from an EMBL/GenBank/DDBJ whole genome shotgun (WGS) entry which is preliminary data.</text>
</comment>
<gene>
    <name evidence="3" type="ORF">MONAX_5E012806</name>
</gene>
<sequence>SENPEGTSKEDGVEPDGLKQRLEKKLKKEPGTKAKKQTTLTFKPVKKGKKRNPWSDSESDMSSTESNFDVPPRETEPRRAAAKTKFTMDLDSDEDFSDFDEKSEDEDFVPSDASPPKTKTSPKHTEKELKPQKDTMSDSVPSSSSPPVADLPVETEMKKPSSKKNVTVKKTTTNSQSSTSTTGPKKRAAPKGTKKDPNLNSDVSQKPEPAKTKNRRKRKPSTSDDSDSNFEKVISKAAASKKPKGESDDFHLDLDSAVAPRAKSGRAKKPIKYLEESDEDDLF</sequence>
<feature type="compositionally biased region" description="Low complexity" evidence="1">
    <location>
        <begin position="137"/>
        <end position="148"/>
    </location>
</feature>
<feature type="domain" description="DTHCT" evidence="2">
    <location>
        <begin position="185"/>
        <end position="274"/>
    </location>
</feature>
<dbReference type="EMBL" id="CABDUW010011949">
    <property type="protein sequence ID" value="VTJ91884.1"/>
    <property type="molecule type" value="Genomic_DNA"/>
</dbReference>
<dbReference type="AlphaFoldDB" id="A0A5E4DC84"/>
<feature type="compositionally biased region" description="Basic and acidic residues" evidence="1">
    <location>
        <begin position="7"/>
        <end position="32"/>
    </location>
</feature>
<dbReference type="Pfam" id="PF08070">
    <property type="entry name" value="DTHCT"/>
    <property type="match status" value="1"/>
</dbReference>
<dbReference type="InterPro" id="IPR012542">
    <property type="entry name" value="DTHCT"/>
</dbReference>
<organism evidence="3 4">
    <name type="scientific">Marmota monax</name>
    <name type="common">Woodchuck</name>
    <dbReference type="NCBI Taxonomy" id="9995"/>
    <lineage>
        <taxon>Eukaryota</taxon>
        <taxon>Metazoa</taxon>
        <taxon>Chordata</taxon>
        <taxon>Craniata</taxon>
        <taxon>Vertebrata</taxon>
        <taxon>Euteleostomi</taxon>
        <taxon>Mammalia</taxon>
        <taxon>Eutheria</taxon>
        <taxon>Euarchontoglires</taxon>
        <taxon>Glires</taxon>
        <taxon>Rodentia</taxon>
        <taxon>Sciuromorpha</taxon>
        <taxon>Sciuridae</taxon>
        <taxon>Xerinae</taxon>
        <taxon>Marmotini</taxon>
        <taxon>Marmota</taxon>
    </lineage>
</organism>
<protein>
    <recommendedName>
        <fullName evidence="2">DTHCT domain-containing protein</fullName>
    </recommendedName>
</protein>
<name>A0A5E4DC84_MARMO</name>
<evidence type="ECO:0000259" key="2">
    <source>
        <dbReference type="Pfam" id="PF08070"/>
    </source>
</evidence>
<reference evidence="3" key="1">
    <citation type="submission" date="2019-04" db="EMBL/GenBank/DDBJ databases">
        <authorList>
            <person name="Alioto T."/>
            <person name="Alioto T."/>
        </authorList>
    </citation>
    <scope>NUCLEOTIDE SEQUENCE [LARGE SCALE GENOMIC DNA]</scope>
</reference>
<feature type="compositionally biased region" description="Acidic residues" evidence="1">
    <location>
        <begin position="90"/>
        <end position="109"/>
    </location>
</feature>
<feature type="compositionally biased region" description="Low complexity" evidence="1">
    <location>
        <begin position="163"/>
        <end position="182"/>
    </location>
</feature>
<evidence type="ECO:0000313" key="4">
    <source>
        <dbReference type="Proteomes" id="UP000335636"/>
    </source>
</evidence>
<evidence type="ECO:0000256" key="1">
    <source>
        <dbReference type="SAM" id="MobiDB-lite"/>
    </source>
</evidence>
<dbReference type="Proteomes" id="UP000335636">
    <property type="component" value="Unassembled WGS sequence"/>
</dbReference>
<keyword evidence="4" id="KW-1185">Reference proteome</keyword>
<feature type="non-terminal residue" evidence="3">
    <location>
        <position position="1"/>
    </location>
</feature>
<accession>A0A5E4DC84</accession>
<feature type="compositionally biased region" description="Basic and acidic residues" evidence="1">
    <location>
        <begin position="123"/>
        <end position="136"/>
    </location>
</feature>
<feature type="compositionally biased region" description="Basic and acidic residues" evidence="1">
    <location>
        <begin position="243"/>
        <end position="254"/>
    </location>
</feature>